<dbReference type="InterPro" id="IPR003607">
    <property type="entry name" value="HD/PDEase_dom"/>
</dbReference>
<evidence type="ECO:0000313" key="8">
    <source>
        <dbReference type="Proteomes" id="UP000515860"/>
    </source>
</evidence>
<dbReference type="SMART" id="SM00471">
    <property type="entry name" value="HDc"/>
    <property type="match status" value="1"/>
</dbReference>
<dbReference type="CDD" id="cd01949">
    <property type="entry name" value="GGDEF"/>
    <property type="match status" value="1"/>
</dbReference>
<dbReference type="PROSITE" id="PS51832">
    <property type="entry name" value="HD_GYP"/>
    <property type="match status" value="1"/>
</dbReference>
<dbReference type="Proteomes" id="UP000515860">
    <property type="component" value="Chromosome"/>
</dbReference>
<dbReference type="InterPro" id="IPR011006">
    <property type="entry name" value="CheY-like_superfamily"/>
</dbReference>
<evidence type="ECO:0000256" key="2">
    <source>
        <dbReference type="ARBA" id="ARBA00024867"/>
    </source>
</evidence>
<comment type="function">
    <text evidence="2">May play the central regulatory role in sporulation. It may be an element of the effector pathway responsible for the activation of sporulation genes in response to nutritional stress. Spo0A may act in concert with spo0H (a sigma factor) to control the expression of some genes that are critical to the sporulation process.</text>
</comment>
<dbReference type="GO" id="GO:0000160">
    <property type="term" value="P:phosphorelay signal transduction system"/>
    <property type="evidence" value="ECO:0007669"/>
    <property type="project" value="InterPro"/>
</dbReference>
<dbReference type="InterPro" id="IPR043128">
    <property type="entry name" value="Rev_trsase/Diguanyl_cyclase"/>
</dbReference>
<dbReference type="NCBIfam" id="TIGR00254">
    <property type="entry name" value="GGDEF"/>
    <property type="match status" value="1"/>
</dbReference>
<dbReference type="Pfam" id="PF13487">
    <property type="entry name" value="HD_5"/>
    <property type="match status" value="1"/>
</dbReference>
<dbReference type="InterPro" id="IPR052020">
    <property type="entry name" value="Cyclic_di-GMP/3'3'-cGAMP_PDE"/>
</dbReference>
<dbReference type="SUPFAM" id="SSF52172">
    <property type="entry name" value="CheY-like"/>
    <property type="match status" value="1"/>
</dbReference>
<dbReference type="InterPro" id="IPR001789">
    <property type="entry name" value="Sig_transdc_resp-reg_receiver"/>
</dbReference>
<feature type="domain" description="HD-GYP" evidence="6">
    <location>
        <begin position="147"/>
        <end position="355"/>
    </location>
</feature>
<dbReference type="AlphaFoldDB" id="A0A7G9GF10"/>
<evidence type="ECO:0000259" key="5">
    <source>
        <dbReference type="PROSITE" id="PS50887"/>
    </source>
</evidence>
<keyword evidence="3" id="KW-0597">Phosphoprotein</keyword>
<dbReference type="SMART" id="SM00267">
    <property type="entry name" value="GGDEF"/>
    <property type="match status" value="1"/>
</dbReference>
<dbReference type="RefSeq" id="WP_118642551.1">
    <property type="nucleotide sequence ID" value="NZ_CP060635.1"/>
</dbReference>
<proteinExistence type="predicted"/>
<reference evidence="7 8" key="1">
    <citation type="submission" date="2020-08" db="EMBL/GenBank/DDBJ databases">
        <authorList>
            <person name="Liu C."/>
            <person name="Sun Q."/>
        </authorList>
    </citation>
    <scope>NUCLEOTIDE SEQUENCE [LARGE SCALE GENOMIC DNA]</scope>
    <source>
        <strain evidence="7 8">NSJ-29</strain>
    </source>
</reference>
<evidence type="ECO:0000256" key="3">
    <source>
        <dbReference type="PROSITE-ProRule" id="PRU00169"/>
    </source>
</evidence>
<dbReference type="SMART" id="SM00448">
    <property type="entry name" value="REC"/>
    <property type="match status" value="1"/>
</dbReference>
<name>A0A7G9GF10_9FIRM</name>
<dbReference type="SUPFAM" id="SSF109604">
    <property type="entry name" value="HD-domain/PDEase-like"/>
    <property type="match status" value="1"/>
</dbReference>
<dbReference type="Pfam" id="PF00990">
    <property type="entry name" value="GGDEF"/>
    <property type="match status" value="1"/>
</dbReference>
<dbReference type="Gene3D" id="3.40.50.2300">
    <property type="match status" value="1"/>
</dbReference>
<gene>
    <name evidence="7" type="ORF">H9Q79_03655</name>
</gene>
<dbReference type="Gene3D" id="1.10.3210.10">
    <property type="entry name" value="Hypothetical protein af1432"/>
    <property type="match status" value="1"/>
</dbReference>
<evidence type="ECO:0000259" key="6">
    <source>
        <dbReference type="PROSITE" id="PS51832"/>
    </source>
</evidence>
<dbReference type="InterPro" id="IPR029787">
    <property type="entry name" value="Nucleotide_cyclase"/>
</dbReference>
<sequence length="695" mass="79460">MVKRTENRQKILVVDDSEINRSILADMLGDEFEILEAEDGAEAVAELRNYGTDIDLVLLDIVMPKMDGFDVLAMMNKYHWIEEVPVIMISAENASSYVERAYELGVTDYISRPFDSLVVRRRVVNTIMLYAKQKKLIDLVTDQIYERQKSSSLMINILSHIVEFRNEESGLHVLHINTMTELLLNRLIQKGNPYHLNRSDVYLISTASSLHDIGKIDIPEKILNKPGKLTAEEFEIMKRHSLIGASMLEKLSVYQDEPLIRVAYEICRWHHERYDGRGYPDGLKGEEIPISAQVVSLADVYDALTSDRVYKKAYTHEKAVQMILNGECGAFSPLLLECMTDIADNIQIELQVSSLDRNNQREMRKVAEEMLQHEELAVSERTLRLLEHERTKYQFFASMSQEIQFEYSAVPSMVTISGWGARRLGLNEIIMDPLNDSKVFVSMDREKMEEYIRVIHKATPEEPVVQFDCEMIIGGEKRWNRIICRVMYSAEEPPQYMGVIGKVVDIHEEHTQLIDLKHMAAHDALTGLLNHTHAKALISESLRKNPDTQYAVMILDLDFFKDANDRFGHVFGDHVLKYMADKLRQSIRSGDLAARVGGDEFLIFLEYQTGLEATAERIFRSLGGAYKEFPISVSMGIASTETVGRTYEMLFQRADQALYAGKRDGRGRYYFYDDSMKEMFSVISSIDGAGKGESV</sequence>
<dbReference type="CDD" id="cd00077">
    <property type="entry name" value="HDc"/>
    <property type="match status" value="1"/>
</dbReference>
<dbReference type="EMBL" id="CP060635">
    <property type="protein sequence ID" value="QNM09392.1"/>
    <property type="molecule type" value="Genomic_DNA"/>
</dbReference>
<dbReference type="Pfam" id="PF00072">
    <property type="entry name" value="Response_reg"/>
    <property type="match status" value="1"/>
</dbReference>
<keyword evidence="8" id="KW-1185">Reference proteome</keyword>
<accession>A0A7G9GF10</accession>
<dbReference type="KEGG" id="whj:H9Q79_03655"/>
<feature type="modified residue" description="4-aspartylphosphate" evidence="3">
    <location>
        <position position="60"/>
    </location>
</feature>
<feature type="domain" description="GGDEF" evidence="5">
    <location>
        <begin position="548"/>
        <end position="674"/>
    </location>
</feature>
<dbReference type="PANTHER" id="PTHR45228">
    <property type="entry name" value="CYCLIC DI-GMP PHOSPHODIESTERASE TM_0186-RELATED"/>
    <property type="match status" value="1"/>
</dbReference>
<feature type="domain" description="Response regulatory" evidence="4">
    <location>
        <begin position="10"/>
        <end position="127"/>
    </location>
</feature>
<dbReference type="Gene3D" id="3.30.70.270">
    <property type="match status" value="1"/>
</dbReference>
<evidence type="ECO:0000256" key="1">
    <source>
        <dbReference type="ARBA" id="ARBA00018672"/>
    </source>
</evidence>
<dbReference type="PROSITE" id="PS50887">
    <property type="entry name" value="GGDEF"/>
    <property type="match status" value="1"/>
</dbReference>
<evidence type="ECO:0000313" key="7">
    <source>
        <dbReference type="EMBL" id="QNM09392.1"/>
    </source>
</evidence>
<protein>
    <recommendedName>
        <fullName evidence="1">Stage 0 sporulation protein A homolog</fullName>
    </recommendedName>
</protein>
<evidence type="ECO:0000259" key="4">
    <source>
        <dbReference type="PROSITE" id="PS50110"/>
    </source>
</evidence>
<dbReference type="InterPro" id="IPR000160">
    <property type="entry name" value="GGDEF_dom"/>
</dbReference>
<dbReference type="SUPFAM" id="SSF55073">
    <property type="entry name" value="Nucleotide cyclase"/>
    <property type="match status" value="1"/>
</dbReference>
<organism evidence="7 8">
    <name type="scientific">Wansuia hejianensis</name>
    <dbReference type="NCBI Taxonomy" id="2763667"/>
    <lineage>
        <taxon>Bacteria</taxon>
        <taxon>Bacillati</taxon>
        <taxon>Bacillota</taxon>
        <taxon>Clostridia</taxon>
        <taxon>Lachnospirales</taxon>
        <taxon>Lachnospiraceae</taxon>
        <taxon>Wansuia</taxon>
    </lineage>
</organism>
<dbReference type="InterPro" id="IPR037522">
    <property type="entry name" value="HD_GYP_dom"/>
</dbReference>
<dbReference type="PROSITE" id="PS50110">
    <property type="entry name" value="RESPONSE_REGULATORY"/>
    <property type="match status" value="1"/>
</dbReference>